<evidence type="ECO:0000256" key="2">
    <source>
        <dbReference type="ARBA" id="ARBA00023125"/>
    </source>
</evidence>
<dbReference type="PANTHER" id="PTHR47894:SF1">
    <property type="entry name" value="HTH-TYPE TRANSCRIPTIONAL REGULATOR VQSM"/>
    <property type="match status" value="1"/>
</dbReference>
<organism evidence="5 6">
    <name type="scientific">Oceanococcus atlanticus</name>
    <dbReference type="NCBI Taxonomy" id="1317117"/>
    <lineage>
        <taxon>Bacteria</taxon>
        <taxon>Pseudomonadati</taxon>
        <taxon>Pseudomonadota</taxon>
        <taxon>Gammaproteobacteria</taxon>
        <taxon>Chromatiales</taxon>
        <taxon>Oceanococcaceae</taxon>
        <taxon>Oceanococcus</taxon>
    </lineage>
</organism>
<comment type="caution">
    <text evidence="5">The sequence shown here is derived from an EMBL/GenBank/DDBJ whole genome shotgun (WGS) entry which is preliminary data.</text>
</comment>
<evidence type="ECO:0000259" key="4">
    <source>
        <dbReference type="PROSITE" id="PS01124"/>
    </source>
</evidence>
<dbReference type="PROSITE" id="PS01124">
    <property type="entry name" value="HTH_ARAC_FAMILY_2"/>
    <property type="match status" value="1"/>
</dbReference>
<evidence type="ECO:0000256" key="1">
    <source>
        <dbReference type="ARBA" id="ARBA00023015"/>
    </source>
</evidence>
<dbReference type="PANTHER" id="PTHR47894">
    <property type="entry name" value="HTH-TYPE TRANSCRIPTIONAL REGULATOR GADX"/>
    <property type="match status" value="1"/>
</dbReference>
<dbReference type="RefSeq" id="WP_158523211.1">
    <property type="nucleotide sequence ID" value="NZ_AQQV01000003.1"/>
</dbReference>
<dbReference type="InterPro" id="IPR032687">
    <property type="entry name" value="AraC-type_N"/>
</dbReference>
<dbReference type="SUPFAM" id="SSF46689">
    <property type="entry name" value="Homeodomain-like"/>
    <property type="match status" value="1"/>
</dbReference>
<keyword evidence="3" id="KW-0804">Transcription</keyword>
<dbReference type="Proteomes" id="UP000192342">
    <property type="component" value="Unassembled WGS sequence"/>
</dbReference>
<evidence type="ECO:0000313" key="5">
    <source>
        <dbReference type="EMBL" id="ORE86236.1"/>
    </source>
</evidence>
<dbReference type="EMBL" id="AQQV01000003">
    <property type="protein sequence ID" value="ORE86236.1"/>
    <property type="molecule type" value="Genomic_DNA"/>
</dbReference>
<dbReference type="OrthoDB" id="9803764at2"/>
<dbReference type="Pfam" id="PF12625">
    <property type="entry name" value="Arabinose_bd"/>
    <property type="match status" value="1"/>
</dbReference>
<evidence type="ECO:0000313" key="6">
    <source>
        <dbReference type="Proteomes" id="UP000192342"/>
    </source>
</evidence>
<dbReference type="InterPro" id="IPR020449">
    <property type="entry name" value="Tscrpt_reg_AraC-type_HTH"/>
</dbReference>
<keyword evidence="1" id="KW-0805">Transcription regulation</keyword>
<dbReference type="InterPro" id="IPR018060">
    <property type="entry name" value="HTH_AraC"/>
</dbReference>
<dbReference type="InterPro" id="IPR009057">
    <property type="entry name" value="Homeodomain-like_sf"/>
</dbReference>
<name>A0A1Y1SD28_9GAMM</name>
<evidence type="ECO:0000256" key="3">
    <source>
        <dbReference type="ARBA" id="ARBA00023163"/>
    </source>
</evidence>
<dbReference type="GO" id="GO:0003700">
    <property type="term" value="F:DNA-binding transcription factor activity"/>
    <property type="evidence" value="ECO:0007669"/>
    <property type="project" value="InterPro"/>
</dbReference>
<dbReference type="GO" id="GO:0000976">
    <property type="term" value="F:transcription cis-regulatory region binding"/>
    <property type="evidence" value="ECO:0007669"/>
    <property type="project" value="TreeGrafter"/>
</dbReference>
<dbReference type="Pfam" id="PF12833">
    <property type="entry name" value="HTH_18"/>
    <property type="match status" value="1"/>
</dbReference>
<dbReference type="STRING" id="1317117.ATO7_13103"/>
<dbReference type="PRINTS" id="PR00032">
    <property type="entry name" value="HTHARAC"/>
</dbReference>
<gene>
    <name evidence="5" type="ORF">ATO7_13103</name>
</gene>
<proteinExistence type="predicted"/>
<protein>
    <submittedName>
        <fullName evidence="5">AraC family transcriptional regulator</fullName>
    </submittedName>
</protein>
<dbReference type="AlphaFoldDB" id="A0A1Y1SD28"/>
<accession>A0A1Y1SD28</accession>
<keyword evidence="6" id="KW-1185">Reference proteome</keyword>
<keyword evidence="2" id="KW-0238">DNA-binding</keyword>
<sequence>MSTSDTKDLRIPARYYARVADLLLRDGVDVDDLLRPLGLDLGTLSQPGATLPLYQVDLMVQAGVQMTGRRDLGFELGKSLKLSSHDIVGYGILSSPNVDYALRLVSRFFRLIMPSFQARYRRDQRHMEFTFQAVAATSQVCLDVHLEALASAAHFEIRELMQGQMPDYALYLSLSEPAHVQRYQELREARCHFIPSVPPEVRFVFPASAGDKALALADDVALKAAEERCRSMVQRALNRQDVSGWVRMMLREARHGMPSMDEMAHTLNMSPRSLDRYLQREGAGYRALLQQVRHERAQRLLLNSGTSITQIALELGYTDAANFTRAFRKIEGVSPSVFRTRST</sequence>
<dbReference type="SMART" id="SM00342">
    <property type="entry name" value="HTH_ARAC"/>
    <property type="match status" value="1"/>
</dbReference>
<dbReference type="Gene3D" id="1.10.10.60">
    <property type="entry name" value="Homeodomain-like"/>
    <property type="match status" value="1"/>
</dbReference>
<reference evidence="5 6" key="1">
    <citation type="submission" date="2013-04" db="EMBL/GenBank/DDBJ databases">
        <title>Oceanococcus atlanticus 22II-S10r2 Genome Sequencing.</title>
        <authorList>
            <person name="Lai Q."/>
            <person name="Li G."/>
            <person name="Shao Z."/>
        </authorList>
    </citation>
    <scope>NUCLEOTIDE SEQUENCE [LARGE SCALE GENOMIC DNA]</scope>
    <source>
        <strain evidence="5 6">22II-S10r2</strain>
    </source>
</reference>
<dbReference type="GO" id="GO:0005829">
    <property type="term" value="C:cytosol"/>
    <property type="evidence" value="ECO:0007669"/>
    <property type="project" value="TreeGrafter"/>
</dbReference>
<feature type="domain" description="HTH araC/xylS-type" evidence="4">
    <location>
        <begin position="240"/>
        <end position="341"/>
    </location>
</feature>